<evidence type="ECO:0000313" key="1">
    <source>
        <dbReference type="EMBL" id="JAC70580.1"/>
    </source>
</evidence>
<gene>
    <name evidence="1" type="ORF">TSPGSL018_3812</name>
</gene>
<organism evidence="1">
    <name type="scientific">Tetraselmis sp. GSL018</name>
    <dbReference type="NCBI Taxonomy" id="582737"/>
    <lineage>
        <taxon>Eukaryota</taxon>
        <taxon>Viridiplantae</taxon>
        <taxon>Chlorophyta</taxon>
        <taxon>core chlorophytes</taxon>
        <taxon>Chlorodendrophyceae</taxon>
        <taxon>Chlorodendrales</taxon>
        <taxon>Chlorodendraceae</taxon>
        <taxon>Tetraselmis</taxon>
    </lineage>
</organism>
<dbReference type="AlphaFoldDB" id="A0A061RIW4"/>
<sequence>MPKKKKVVRKARTGVKTKKIPESNFDNEPLLDVLSQQASLALATEARSVNCRFCQADVVSVNFEWASVPTSLITVGVVKNAIRQRHGGSVLGVELYINFVHPEHKVPQDTADSTTLAQLGIHGEIPGASEGEELPAVTFYYDFPPETQFYDSPLVYMEPREARPRNDIPPPTLKQRMVREMRIQSGASSSARA</sequence>
<accession>A0A061RIW4</accession>
<protein>
    <submittedName>
        <fullName evidence="1">Uncharacterized protein</fullName>
    </submittedName>
</protein>
<reference evidence="1" key="1">
    <citation type="submission" date="2014-05" db="EMBL/GenBank/DDBJ databases">
        <title>The transcriptome of the halophilic microalga Tetraselmis sp. GSL018 isolated from the Great Salt Lake, Utah.</title>
        <authorList>
            <person name="Jinkerson R.E."/>
            <person name="D'Adamo S."/>
            <person name="Posewitz M.C."/>
        </authorList>
    </citation>
    <scope>NUCLEOTIDE SEQUENCE</scope>
    <source>
        <strain evidence="1">GSL018</strain>
    </source>
</reference>
<name>A0A061RIW4_9CHLO</name>
<proteinExistence type="predicted"/>
<dbReference type="EMBL" id="GBEZ01015596">
    <property type="protein sequence ID" value="JAC70580.1"/>
    <property type="molecule type" value="Transcribed_RNA"/>
</dbReference>